<protein>
    <submittedName>
        <fullName evidence="2">Uncharacterized protein</fullName>
    </submittedName>
</protein>
<name>A0A2N9IL58_FAGSY</name>
<dbReference type="InterPro" id="IPR007720">
    <property type="entry name" value="PigQ/GPI1"/>
</dbReference>
<sequence>MSTYVILYETPSYGGHHFSLHLWNSSEQVKAAFKKPKWVDELHQKQPLVDLDTVILAINSAAAAAKFFFERNVAPRRPFVRFSIVCMFLAFIWQLFAMSMASLSTLFYFILQLLHSLLSFGSQSWIYITLAKIFRSTWISTRIRCCQILYWPIFLQENGQRSLSCIEYAEKAALHRHSMWSSLALDLLLGNLIGLALLYNAESACWGRKWNPLRQRLDSYNYTVKQHVVGSLLFTPLLLLLPTTSVFYIFFSIVNTTISLICILIEVAISVIHATPYIKIFLWLARRRRFPSGIWFEIVSCRSNLIDAPAFCRPDIFDSPSENLHQNQNGEKSTILVSFLHSNFLSIGELVMPHYRNVFSGVSGSFVAKSTHGVLTGKRVASTLGTALPSPLPWMFIPYKEYWYLCYDSILACCRT</sequence>
<accession>A0A2N9IL58</accession>
<dbReference type="Pfam" id="PF05024">
    <property type="entry name" value="Gpi1"/>
    <property type="match status" value="1"/>
</dbReference>
<keyword evidence="1" id="KW-1133">Transmembrane helix</keyword>
<gene>
    <name evidence="2" type="ORF">FSB_LOCUS54259</name>
</gene>
<feature type="transmembrane region" description="Helical" evidence="1">
    <location>
        <begin position="257"/>
        <end position="282"/>
    </location>
</feature>
<keyword evidence="1" id="KW-0812">Transmembrane</keyword>
<dbReference type="PANTHER" id="PTHR47555:SF2">
    <property type="entry name" value="N-ACETYLGLUCOSAMINYL TRANSFERASE COMPONENT FAMILY PROTEIN _ GPI1 FAMILY PROTEIN"/>
    <property type="match status" value="1"/>
</dbReference>
<dbReference type="EMBL" id="OIVN01006154">
    <property type="protein sequence ID" value="SPD26377.1"/>
    <property type="molecule type" value="Genomic_DNA"/>
</dbReference>
<feature type="transmembrane region" description="Helical" evidence="1">
    <location>
        <begin position="228"/>
        <end position="251"/>
    </location>
</feature>
<dbReference type="GO" id="GO:0006506">
    <property type="term" value="P:GPI anchor biosynthetic process"/>
    <property type="evidence" value="ECO:0007669"/>
    <property type="project" value="InterPro"/>
</dbReference>
<keyword evidence="1" id="KW-0472">Membrane</keyword>
<proteinExistence type="predicted"/>
<feature type="transmembrane region" description="Helical" evidence="1">
    <location>
        <begin position="81"/>
        <end position="111"/>
    </location>
</feature>
<reference evidence="2" key="1">
    <citation type="submission" date="2018-02" db="EMBL/GenBank/DDBJ databases">
        <authorList>
            <person name="Cohen D.B."/>
            <person name="Kent A.D."/>
        </authorList>
    </citation>
    <scope>NUCLEOTIDE SEQUENCE</scope>
</reference>
<organism evidence="2">
    <name type="scientific">Fagus sylvatica</name>
    <name type="common">Beechnut</name>
    <dbReference type="NCBI Taxonomy" id="28930"/>
    <lineage>
        <taxon>Eukaryota</taxon>
        <taxon>Viridiplantae</taxon>
        <taxon>Streptophyta</taxon>
        <taxon>Embryophyta</taxon>
        <taxon>Tracheophyta</taxon>
        <taxon>Spermatophyta</taxon>
        <taxon>Magnoliopsida</taxon>
        <taxon>eudicotyledons</taxon>
        <taxon>Gunneridae</taxon>
        <taxon>Pentapetalae</taxon>
        <taxon>rosids</taxon>
        <taxon>fabids</taxon>
        <taxon>Fagales</taxon>
        <taxon>Fagaceae</taxon>
        <taxon>Fagus</taxon>
    </lineage>
</organism>
<evidence type="ECO:0000256" key="1">
    <source>
        <dbReference type="SAM" id="Phobius"/>
    </source>
</evidence>
<dbReference type="AlphaFoldDB" id="A0A2N9IL58"/>
<dbReference type="PANTHER" id="PTHR47555">
    <property type="entry name" value="N-ACETYLGLUCOSAMINYL TRANSFERASE COMPONENT FAMILY PROTEIN / GPI1 FAMILY PROTEIN"/>
    <property type="match status" value="1"/>
</dbReference>
<evidence type="ECO:0000313" key="2">
    <source>
        <dbReference type="EMBL" id="SPD26377.1"/>
    </source>
</evidence>
<dbReference type="GO" id="GO:0016020">
    <property type="term" value="C:membrane"/>
    <property type="evidence" value="ECO:0007669"/>
    <property type="project" value="InterPro"/>
</dbReference>